<evidence type="ECO:0000256" key="1">
    <source>
        <dbReference type="SAM" id="MobiDB-lite"/>
    </source>
</evidence>
<protein>
    <submittedName>
        <fullName evidence="2">Uncharacterized protein</fullName>
    </submittedName>
</protein>
<gene>
    <name evidence="2" type="ORF">PanWU01x14_009700</name>
</gene>
<feature type="region of interest" description="Disordered" evidence="1">
    <location>
        <begin position="1"/>
        <end position="31"/>
    </location>
</feature>
<dbReference type="OrthoDB" id="10623836at2759"/>
<dbReference type="EMBL" id="JXTB01000003">
    <property type="protein sequence ID" value="PON79738.1"/>
    <property type="molecule type" value="Genomic_DNA"/>
</dbReference>
<feature type="compositionally biased region" description="Basic and acidic residues" evidence="1">
    <location>
        <begin position="16"/>
        <end position="27"/>
    </location>
</feature>
<sequence>MMPFESCHGSRSILSHLKEGENPETHDLPSLVDNFKDMHRHLSTGWTN</sequence>
<name>A0A2P5E2H5_PARAD</name>
<proteinExistence type="predicted"/>
<dbReference type="Proteomes" id="UP000237105">
    <property type="component" value="Unassembled WGS sequence"/>
</dbReference>
<evidence type="ECO:0000313" key="3">
    <source>
        <dbReference type="Proteomes" id="UP000237105"/>
    </source>
</evidence>
<accession>A0A2P5E2H5</accession>
<evidence type="ECO:0000313" key="2">
    <source>
        <dbReference type="EMBL" id="PON79738.1"/>
    </source>
</evidence>
<organism evidence="2 3">
    <name type="scientific">Parasponia andersonii</name>
    <name type="common">Sponia andersonii</name>
    <dbReference type="NCBI Taxonomy" id="3476"/>
    <lineage>
        <taxon>Eukaryota</taxon>
        <taxon>Viridiplantae</taxon>
        <taxon>Streptophyta</taxon>
        <taxon>Embryophyta</taxon>
        <taxon>Tracheophyta</taxon>
        <taxon>Spermatophyta</taxon>
        <taxon>Magnoliopsida</taxon>
        <taxon>eudicotyledons</taxon>
        <taxon>Gunneridae</taxon>
        <taxon>Pentapetalae</taxon>
        <taxon>rosids</taxon>
        <taxon>fabids</taxon>
        <taxon>Rosales</taxon>
        <taxon>Cannabaceae</taxon>
        <taxon>Parasponia</taxon>
    </lineage>
</organism>
<comment type="caution">
    <text evidence="2">The sequence shown here is derived from an EMBL/GenBank/DDBJ whole genome shotgun (WGS) entry which is preliminary data.</text>
</comment>
<keyword evidence="3" id="KW-1185">Reference proteome</keyword>
<dbReference type="AlphaFoldDB" id="A0A2P5E2H5"/>
<reference evidence="3" key="1">
    <citation type="submission" date="2016-06" db="EMBL/GenBank/DDBJ databases">
        <title>Parallel loss of symbiosis genes in relatives of nitrogen-fixing non-legume Parasponia.</title>
        <authorList>
            <person name="Van Velzen R."/>
            <person name="Holmer R."/>
            <person name="Bu F."/>
            <person name="Rutten L."/>
            <person name="Van Zeijl A."/>
            <person name="Liu W."/>
            <person name="Santuari L."/>
            <person name="Cao Q."/>
            <person name="Sharma T."/>
            <person name="Shen D."/>
            <person name="Roswanjaya Y."/>
            <person name="Wardhani T."/>
            <person name="Kalhor M.S."/>
            <person name="Jansen J."/>
            <person name="Van den Hoogen J."/>
            <person name="Gungor B."/>
            <person name="Hartog M."/>
            <person name="Hontelez J."/>
            <person name="Verver J."/>
            <person name="Yang W.-C."/>
            <person name="Schijlen E."/>
            <person name="Repin R."/>
            <person name="Schilthuizen M."/>
            <person name="Schranz E."/>
            <person name="Heidstra R."/>
            <person name="Miyata K."/>
            <person name="Fedorova E."/>
            <person name="Kohlen W."/>
            <person name="Bisseling T."/>
            <person name="Smit S."/>
            <person name="Geurts R."/>
        </authorList>
    </citation>
    <scope>NUCLEOTIDE SEQUENCE [LARGE SCALE GENOMIC DNA]</scope>
    <source>
        <strain evidence="3">cv. WU1-14</strain>
    </source>
</reference>